<gene>
    <name evidence="3" type="ordered locus">BBR47_33270</name>
</gene>
<dbReference type="HOGENOM" id="CLU_060077_8_1_9"/>
<evidence type="ECO:0000256" key="1">
    <source>
        <dbReference type="ARBA" id="ARBA00023125"/>
    </source>
</evidence>
<organism evidence="3 4">
    <name type="scientific">Brevibacillus brevis (strain 47 / JCM 6285 / NBRC 100599)</name>
    <dbReference type="NCBI Taxonomy" id="358681"/>
    <lineage>
        <taxon>Bacteria</taxon>
        <taxon>Bacillati</taxon>
        <taxon>Bacillota</taxon>
        <taxon>Bacilli</taxon>
        <taxon>Bacillales</taxon>
        <taxon>Paenibacillaceae</taxon>
        <taxon>Brevibacillus</taxon>
    </lineage>
</organism>
<dbReference type="SMART" id="SM00422">
    <property type="entry name" value="HTH_MERR"/>
    <property type="match status" value="1"/>
</dbReference>
<dbReference type="GO" id="GO:0003677">
    <property type="term" value="F:DNA binding"/>
    <property type="evidence" value="ECO:0007669"/>
    <property type="project" value="UniProtKB-KW"/>
</dbReference>
<dbReference type="Proteomes" id="UP000001877">
    <property type="component" value="Chromosome"/>
</dbReference>
<evidence type="ECO:0000259" key="2">
    <source>
        <dbReference type="PROSITE" id="PS50937"/>
    </source>
</evidence>
<dbReference type="Pfam" id="PF13411">
    <property type="entry name" value="MerR_1"/>
    <property type="match status" value="1"/>
</dbReference>
<dbReference type="PROSITE" id="PS50937">
    <property type="entry name" value="HTH_MERR_2"/>
    <property type="match status" value="1"/>
</dbReference>
<keyword evidence="4" id="KW-1185">Reference proteome</keyword>
<name>C0ZEU5_BREBN</name>
<dbReference type="CDD" id="cd01109">
    <property type="entry name" value="HTH_YyaN"/>
    <property type="match status" value="1"/>
</dbReference>
<protein>
    <submittedName>
        <fullName evidence="3">Probable transcriptional regulator</fullName>
    </submittedName>
</protein>
<dbReference type="SUPFAM" id="SSF46955">
    <property type="entry name" value="Putative DNA-binding domain"/>
    <property type="match status" value="1"/>
</dbReference>
<keyword evidence="1" id="KW-0238">DNA-binding</keyword>
<dbReference type="PRINTS" id="PR00040">
    <property type="entry name" value="HTHMERR"/>
</dbReference>
<dbReference type="Gene3D" id="1.10.1660.10">
    <property type="match status" value="1"/>
</dbReference>
<accession>C0ZEU5</accession>
<feature type="domain" description="HTH merR-type" evidence="2">
    <location>
        <begin position="6"/>
        <end position="75"/>
    </location>
</feature>
<dbReference type="EMBL" id="AP008955">
    <property type="protein sequence ID" value="BAH44304.1"/>
    <property type="molecule type" value="Genomic_DNA"/>
</dbReference>
<dbReference type="AlphaFoldDB" id="C0ZEU5"/>
<reference evidence="3 4" key="1">
    <citation type="submission" date="2005-03" db="EMBL/GenBank/DDBJ databases">
        <title>Brevibacillus brevis strain 47, complete genome.</title>
        <authorList>
            <person name="Hosoyama A."/>
            <person name="Yamada R."/>
            <person name="Hongo Y."/>
            <person name="Terui Y."/>
            <person name="Ankai A."/>
            <person name="Masuyama W."/>
            <person name="Sekiguchi M."/>
            <person name="Takeda T."/>
            <person name="Asano K."/>
            <person name="Ohji S."/>
            <person name="Ichikawa N."/>
            <person name="Narita S."/>
            <person name="Aoki N."/>
            <person name="Miura H."/>
            <person name="Matsushita S."/>
            <person name="Sekigawa T."/>
            <person name="Yamagata H."/>
            <person name="Yoshikawa H."/>
            <person name="Udaka S."/>
            <person name="Tanikawa S."/>
            <person name="Fujita N."/>
        </authorList>
    </citation>
    <scope>NUCLEOTIDE SEQUENCE [LARGE SCALE GENOMIC DNA]</scope>
    <source>
        <strain evidence="4">47 / JCM 6285 / NBRC 100599</strain>
    </source>
</reference>
<dbReference type="InterPro" id="IPR009061">
    <property type="entry name" value="DNA-bd_dom_put_sf"/>
</dbReference>
<dbReference type="STRING" id="358681.BBR47_33270"/>
<dbReference type="PROSITE" id="PS00552">
    <property type="entry name" value="HTH_MERR_1"/>
    <property type="match status" value="1"/>
</dbReference>
<dbReference type="RefSeq" id="WP_015891614.1">
    <property type="nucleotide sequence ID" value="NC_012491.1"/>
</dbReference>
<dbReference type="GO" id="GO:0003700">
    <property type="term" value="F:DNA-binding transcription factor activity"/>
    <property type="evidence" value="ECO:0007669"/>
    <property type="project" value="InterPro"/>
</dbReference>
<dbReference type="eggNOG" id="COG0789">
    <property type="taxonomic scope" value="Bacteria"/>
</dbReference>
<evidence type="ECO:0000313" key="3">
    <source>
        <dbReference type="EMBL" id="BAH44304.1"/>
    </source>
</evidence>
<dbReference type="PANTHER" id="PTHR30204:SF98">
    <property type="entry name" value="HTH-TYPE TRANSCRIPTIONAL REGULATOR ADHR"/>
    <property type="match status" value="1"/>
</dbReference>
<dbReference type="InterPro" id="IPR000551">
    <property type="entry name" value="MerR-type_HTH_dom"/>
</dbReference>
<dbReference type="PANTHER" id="PTHR30204">
    <property type="entry name" value="REDOX-CYCLING DRUG-SENSING TRANSCRIPTIONAL ACTIVATOR SOXR"/>
    <property type="match status" value="1"/>
</dbReference>
<evidence type="ECO:0000313" key="4">
    <source>
        <dbReference type="Proteomes" id="UP000001877"/>
    </source>
</evidence>
<dbReference type="KEGG" id="bbe:BBR47_33270"/>
<dbReference type="InterPro" id="IPR047057">
    <property type="entry name" value="MerR_fam"/>
</dbReference>
<sequence>MNEERTYSISEVAEQTGLSTDTLRYYEKIGLLASPTRGGGQKRMYDEGDIGRIRFLNHLRRTDMPLKKIKEYVEHYSLKDDAHCYALLDAHREAIEQRISELSATAEIIRYKLKYFQEIKDGHQMEEKDYDD</sequence>
<proteinExistence type="predicted"/>